<dbReference type="InterPro" id="IPR007527">
    <property type="entry name" value="Znf_SWIM"/>
</dbReference>
<dbReference type="Proteomes" id="UP000663854">
    <property type="component" value="Unassembled WGS sequence"/>
</dbReference>
<keyword evidence="3" id="KW-0862">Zinc</keyword>
<proteinExistence type="predicted"/>
<dbReference type="Pfam" id="PF13359">
    <property type="entry name" value="DDE_Tnp_4"/>
    <property type="match status" value="1"/>
</dbReference>
<reference evidence="6" key="1">
    <citation type="submission" date="2021-02" db="EMBL/GenBank/DDBJ databases">
        <authorList>
            <person name="Nowell W R."/>
        </authorList>
    </citation>
    <scope>NUCLEOTIDE SEQUENCE</scope>
</reference>
<dbReference type="GO" id="GO:0008270">
    <property type="term" value="F:zinc ion binding"/>
    <property type="evidence" value="ECO:0007669"/>
    <property type="project" value="UniProtKB-KW"/>
</dbReference>
<dbReference type="InterPro" id="IPR027806">
    <property type="entry name" value="HARBI1_dom"/>
</dbReference>
<dbReference type="Proteomes" id="UP000663870">
    <property type="component" value="Unassembled WGS sequence"/>
</dbReference>
<organism evidence="6 8">
    <name type="scientific">Rotaria sordida</name>
    <dbReference type="NCBI Taxonomy" id="392033"/>
    <lineage>
        <taxon>Eukaryota</taxon>
        <taxon>Metazoa</taxon>
        <taxon>Spiralia</taxon>
        <taxon>Gnathifera</taxon>
        <taxon>Rotifera</taxon>
        <taxon>Eurotatoria</taxon>
        <taxon>Bdelloidea</taxon>
        <taxon>Philodinida</taxon>
        <taxon>Philodinidae</taxon>
        <taxon>Rotaria</taxon>
    </lineage>
</organism>
<comment type="caution">
    <text evidence="6">The sequence shown here is derived from an EMBL/GenBank/DDBJ whole genome shotgun (WGS) entry which is preliminary data.</text>
</comment>
<evidence type="ECO:0000313" key="6">
    <source>
        <dbReference type="EMBL" id="CAF1286217.1"/>
    </source>
</evidence>
<evidence type="ECO:0000256" key="4">
    <source>
        <dbReference type="SAM" id="Phobius"/>
    </source>
</evidence>
<evidence type="ECO:0000256" key="2">
    <source>
        <dbReference type="ARBA" id="ARBA00022723"/>
    </source>
</evidence>
<keyword evidence="4" id="KW-0472">Membrane</keyword>
<feature type="domain" description="SWIM-type" evidence="5">
    <location>
        <begin position="301"/>
        <end position="337"/>
    </location>
</feature>
<evidence type="ECO:0000256" key="3">
    <source>
        <dbReference type="PROSITE-ProRule" id="PRU00325"/>
    </source>
</evidence>
<accession>A0A815CNQ1</accession>
<sequence>MAASSESEHKRAISVNHRSESTISTFLASALSVGIFFFTPDLFTKLFSNVVGFIDGTYFYCQKSERFEIQRKTWSEQKKRNLVKVMGIQFANGTWFDLIGPFYADGDHNDASIWNYIVAEDIGNVHDIFDEETDEFLGDRGFRDVDDERFTVRIPFSLNKNQVQLSTENANATRKITKLRNCIERGFARLKQWKIINATIDTNLISKLGSLLRILGAIDNKYFEPLFMTTDIDQQNIDFIKHREVVPNALENFDEIIDLIPKLTLNTIRNYGLGEYALKLAIPYLQHASSLSIKTHKSKQYSSVIKIEDINSYCSCKSGARSVGTCAHVIAALYWFYANLNGITIPTYNVKSIALEQNITNLQSFNRRRREQKLNNDEIMISDVTDNEDENYLCDTEHF</sequence>
<dbReference type="PROSITE" id="PS50966">
    <property type="entry name" value="ZF_SWIM"/>
    <property type="match status" value="1"/>
</dbReference>
<keyword evidence="4" id="KW-0812">Transmembrane</keyword>
<evidence type="ECO:0000313" key="7">
    <source>
        <dbReference type="EMBL" id="CAF1563655.1"/>
    </source>
</evidence>
<evidence type="ECO:0000256" key="1">
    <source>
        <dbReference type="ARBA" id="ARBA00001968"/>
    </source>
</evidence>
<comment type="cofactor">
    <cofactor evidence="1">
        <name>a divalent metal cation</name>
        <dbReference type="ChEBI" id="CHEBI:60240"/>
    </cofactor>
</comment>
<gene>
    <name evidence="7" type="ORF">JXQ802_LOCUS44574</name>
    <name evidence="6" type="ORF">PYM288_LOCUS29148</name>
</gene>
<name>A0A815CNQ1_9BILA</name>
<dbReference type="EMBL" id="CAJNOL010003465">
    <property type="protein sequence ID" value="CAF1563655.1"/>
    <property type="molecule type" value="Genomic_DNA"/>
</dbReference>
<feature type="transmembrane region" description="Helical" evidence="4">
    <location>
        <begin position="21"/>
        <end position="39"/>
    </location>
</feature>
<evidence type="ECO:0000313" key="9">
    <source>
        <dbReference type="Proteomes" id="UP000663870"/>
    </source>
</evidence>
<keyword evidence="4" id="KW-1133">Transmembrane helix</keyword>
<keyword evidence="3" id="KW-0863">Zinc-finger</keyword>
<evidence type="ECO:0000313" key="8">
    <source>
        <dbReference type="Proteomes" id="UP000663854"/>
    </source>
</evidence>
<evidence type="ECO:0000259" key="5">
    <source>
        <dbReference type="PROSITE" id="PS50966"/>
    </source>
</evidence>
<keyword evidence="2" id="KW-0479">Metal-binding</keyword>
<keyword evidence="9" id="KW-1185">Reference proteome</keyword>
<protein>
    <recommendedName>
        <fullName evidence="5">SWIM-type domain-containing protein</fullName>
    </recommendedName>
</protein>
<dbReference type="EMBL" id="CAJNOH010002312">
    <property type="protein sequence ID" value="CAF1286217.1"/>
    <property type="molecule type" value="Genomic_DNA"/>
</dbReference>
<dbReference type="AlphaFoldDB" id="A0A815CNQ1"/>